<organism evidence="3 4">
    <name type="scientific">Myxococcus landrumensis</name>
    <dbReference type="NCBI Taxonomy" id="2813577"/>
    <lineage>
        <taxon>Bacteria</taxon>
        <taxon>Pseudomonadati</taxon>
        <taxon>Myxococcota</taxon>
        <taxon>Myxococcia</taxon>
        <taxon>Myxococcales</taxon>
        <taxon>Cystobacterineae</taxon>
        <taxon>Myxococcaceae</taxon>
        <taxon>Myxococcus</taxon>
    </lineage>
</organism>
<proteinExistence type="predicted"/>
<gene>
    <name evidence="3" type="ORF">JY572_17510</name>
</gene>
<feature type="transmembrane region" description="Helical" evidence="1">
    <location>
        <begin position="121"/>
        <end position="141"/>
    </location>
</feature>
<dbReference type="CDD" id="cd07341">
    <property type="entry name" value="M56_BlaR1_MecR1_like"/>
    <property type="match status" value="1"/>
</dbReference>
<feature type="domain" description="Peptidase M56" evidence="2">
    <location>
        <begin position="24"/>
        <end position="309"/>
    </location>
</feature>
<evidence type="ECO:0000313" key="4">
    <source>
        <dbReference type="Proteomes" id="UP000663090"/>
    </source>
</evidence>
<sequence>MSLATVLEAWGQSLLRWLAHGVWQTSVVVLAVAGVWWLLRHRSARVRYAVGCLGLALVVLAPLSTLWMTASREAPVEWVWTVEGPGVEQARPEVSLVDGTPAGTNAEATAPARADAWTAKLPWMLGGLWLLGACVGLVRLAQGWRRTARRLVRPATGVSSDVSGLVARVAARLGLRRPVRVLESSLAPSPMVLGVVRPVLLLPSGVGARLSEAQLEAVLAHELAHVRRHDAFVNFVQCLVDVVFFFHPAARWLSNRVRMEREFCCDDAAVSLCGSARVYSGALLGLEELRQEGAVLALGAGGHPLASRVRRLLGHAPSTEMPRMARQVWRVGGLAGVLVASGMAWAWEAPTQSVPGTSVLASATCSRPVYPKDFTAIASYENQGRTIRSRVSVSRCGRIRLEPADGTPAVALLYDVSTLERVSLDGEGRTYDLIPERGDLGLPLHLPGGCGEKKTHCALQAEELVAGRRTERWHRVHAPHDTVTQWMDKELGYPIREVSDLFGTVTLTDIQVGELGAARFVIPSDYRIQVSP</sequence>
<feature type="transmembrane region" description="Helical" evidence="1">
    <location>
        <begin position="46"/>
        <end position="70"/>
    </location>
</feature>
<dbReference type="InterPro" id="IPR052173">
    <property type="entry name" value="Beta-lactam_resp_regulator"/>
</dbReference>
<dbReference type="PANTHER" id="PTHR34978:SF3">
    <property type="entry name" value="SLR0241 PROTEIN"/>
    <property type="match status" value="1"/>
</dbReference>
<evidence type="ECO:0000313" key="3">
    <source>
        <dbReference type="EMBL" id="QSQ17716.1"/>
    </source>
</evidence>
<reference evidence="3 4" key="1">
    <citation type="submission" date="2021-02" db="EMBL/GenBank/DDBJ databases">
        <title>De Novo genome assembly of isolated myxobacteria.</title>
        <authorList>
            <person name="Stevens D.C."/>
        </authorList>
    </citation>
    <scope>NUCLEOTIDE SEQUENCE [LARGE SCALE GENOMIC DNA]</scope>
    <source>
        <strain evidence="3 4">SCHIC003</strain>
    </source>
</reference>
<keyword evidence="1" id="KW-0472">Membrane</keyword>
<keyword evidence="1" id="KW-0812">Transmembrane</keyword>
<feature type="transmembrane region" description="Helical" evidence="1">
    <location>
        <begin position="328"/>
        <end position="347"/>
    </location>
</feature>
<name>A0ABX7NJY7_9BACT</name>
<dbReference type="Gene3D" id="3.30.2010.10">
    <property type="entry name" value="Metalloproteases ('zincins'), catalytic domain"/>
    <property type="match status" value="1"/>
</dbReference>
<accession>A0ABX7NJY7</accession>
<dbReference type="PANTHER" id="PTHR34978">
    <property type="entry name" value="POSSIBLE SENSOR-TRANSDUCER PROTEIN BLAR"/>
    <property type="match status" value="1"/>
</dbReference>
<dbReference type="RefSeq" id="WP_206719335.1">
    <property type="nucleotide sequence ID" value="NZ_CP071091.1"/>
</dbReference>
<evidence type="ECO:0000256" key="1">
    <source>
        <dbReference type="SAM" id="Phobius"/>
    </source>
</evidence>
<dbReference type="EMBL" id="CP071091">
    <property type="protein sequence ID" value="QSQ17716.1"/>
    <property type="molecule type" value="Genomic_DNA"/>
</dbReference>
<evidence type="ECO:0000259" key="2">
    <source>
        <dbReference type="Pfam" id="PF05569"/>
    </source>
</evidence>
<keyword evidence="1" id="KW-1133">Transmembrane helix</keyword>
<dbReference type="InterPro" id="IPR008756">
    <property type="entry name" value="Peptidase_M56"/>
</dbReference>
<dbReference type="Pfam" id="PF05569">
    <property type="entry name" value="Peptidase_M56"/>
    <property type="match status" value="1"/>
</dbReference>
<keyword evidence="4" id="KW-1185">Reference proteome</keyword>
<protein>
    <submittedName>
        <fullName evidence="3">M56 family metallopeptidase</fullName>
    </submittedName>
</protein>
<feature type="transmembrane region" description="Helical" evidence="1">
    <location>
        <begin position="20"/>
        <end position="39"/>
    </location>
</feature>
<dbReference type="Proteomes" id="UP000663090">
    <property type="component" value="Chromosome"/>
</dbReference>